<accession>A0AAD5C7J1</accession>
<evidence type="ECO:0000313" key="3">
    <source>
        <dbReference type="Proteomes" id="UP001206925"/>
    </source>
</evidence>
<dbReference type="Pfam" id="PF08387">
    <property type="entry name" value="FBD"/>
    <property type="match status" value="1"/>
</dbReference>
<dbReference type="InterPro" id="IPR006566">
    <property type="entry name" value="FBD"/>
</dbReference>
<dbReference type="AlphaFoldDB" id="A0AAD5C7J1"/>
<protein>
    <recommendedName>
        <fullName evidence="1">FBD domain-containing protein</fullName>
    </recommendedName>
</protein>
<gene>
    <name evidence="2" type="ORF">M8C21_028457</name>
</gene>
<proteinExistence type="predicted"/>
<organism evidence="2 3">
    <name type="scientific">Ambrosia artemisiifolia</name>
    <name type="common">Common ragweed</name>
    <dbReference type="NCBI Taxonomy" id="4212"/>
    <lineage>
        <taxon>Eukaryota</taxon>
        <taxon>Viridiplantae</taxon>
        <taxon>Streptophyta</taxon>
        <taxon>Embryophyta</taxon>
        <taxon>Tracheophyta</taxon>
        <taxon>Spermatophyta</taxon>
        <taxon>Magnoliopsida</taxon>
        <taxon>eudicotyledons</taxon>
        <taxon>Gunneridae</taxon>
        <taxon>Pentapetalae</taxon>
        <taxon>asterids</taxon>
        <taxon>campanulids</taxon>
        <taxon>Asterales</taxon>
        <taxon>Asteraceae</taxon>
        <taxon>Asteroideae</taxon>
        <taxon>Heliantheae alliance</taxon>
        <taxon>Heliantheae</taxon>
        <taxon>Ambrosia</taxon>
    </lineage>
</organism>
<dbReference type="EMBL" id="JAMZMK010009231">
    <property type="protein sequence ID" value="KAI7736652.1"/>
    <property type="molecule type" value="Genomic_DNA"/>
</dbReference>
<evidence type="ECO:0000313" key="2">
    <source>
        <dbReference type="EMBL" id="KAI7736652.1"/>
    </source>
</evidence>
<dbReference type="Proteomes" id="UP001206925">
    <property type="component" value="Unassembled WGS sequence"/>
</dbReference>
<name>A0AAD5C7J1_AMBAR</name>
<sequence>MAMDDGYDEIESTNREEEYSVILKTYSDVWLEQLSELEIHCYRDVKLELELMTFILARSPNLKKVIFRHSWPYGSGKELQRLKTLLRPPCASPSGHSDPNLPAEIGNDMRHRKRVGAVLEIGLLFDWLVVAGYSMDDRRSFRVRGLMQAHRDIIGSLEHLPMEHCSKVILELGRVFVHKHVYSCWVADFFRRIARGLLPSCASRLCLQEVTHLASYPSISSPR</sequence>
<evidence type="ECO:0000259" key="1">
    <source>
        <dbReference type="Pfam" id="PF08387"/>
    </source>
</evidence>
<keyword evidence="3" id="KW-1185">Reference proteome</keyword>
<comment type="caution">
    <text evidence="2">The sequence shown here is derived from an EMBL/GenBank/DDBJ whole genome shotgun (WGS) entry which is preliminary data.</text>
</comment>
<reference evidence="2" key="1">
    <citation type="submission" date="2022-06" db="EMBL/GenBank/DDBJ databases">
        <title>Uncovering the hologenomic basis of an extraordinary plant invasion.</title>
        <authorList>
            <person name="Bieker V.C."/>
            <person name="Martin M.D."/>
            <person name="Gilbert T."/>
            <person name="Hodgins K."/>
            <person name="Battlay P."/>
            <person name="Petersen B."/>
            <person name="Wilson J."/>
        </authorList>
    </citation>
    <scope>NUCLEOTIDE SEQUENCE</scope>
    <source>
        <strain evidence="2">AA19_3_7</strain>
        <tissue evidence="2">Leaf</tissue>
    </source>
</reference>
<feature type="domain" description="FBD" evidence="1">
    <location>
        <begin position="33"/>
        <end position="67"/>
    </location>
</feature>